<dbReference type="OrthoDB" id="9790935at2"/>
<reference evidence="4 5" key="1">
    <citation type="submission" date="2017-07" db="EMBL/GenBank/DDBJ databases">
        <title>Genome sequencing and assembly of Paenibacillus rigui.</title>
        <authorList>
            <person name="Mayilraj S."/>
        </authorList>
    </citation>
    <scope>NUCLEOTIDE SEQUENCE [LARGE SCALE GENOMIC DNA]</scope>
    <source>
        <strain evidence="4 5">JCM 16352</strain>
    </source>
</reference>
<dbReference type="Pfam" id="PF01548">
    <property type="entry name" value="DEDD_Tnp_IS110"/>
    <property type="match status" value="1"/>
</dbReference>
<dbReference type="InterPro" id="IPR003346">
    <property type="entry name" value="Transposase_20"/>
</dbReference>
<dbReference type="AlphaFoldDB" id="A0A229UGT0"/>
<evidence type="ECO:0000313" key="5">
    <source>
        <dbReference type="Proteomes" id="UP000215509"/>
    </source>
</evidence>
<feature type="coiled-coil region" evidence="1">
    <location>
        <begin position="246"/>
        <end position="273"/>
    </location>
</feature>
<comment type="caution">
    <text evidence="4">The sequence shown here is derived from an EMBL/GenBank/DDBJ whole genome shotgun (WGS) entry which is preliminary data.</text>
</comment>
<keyword evidence="5" id="KW-1185">Reference proteome</keyword>
<dbReference type="GO" id="GO:0006313">
    <property type="term" value="P:DNA transposition"/>
    <property type="evidence" value="ECO:0007669"/>
    <property type="project" value="InterPro"/>
</dbReference>
<evidence type="ECO:0000259" key="3">
    <source>
        <dbReference type="Pfam" id="PF02371"/>
    </source>
</evidence>
<dbReference type="NCBIfam" id="NF033542">
    <property type="entry name" value="transpos_IS110"/>
    <property type="match status" value="1"/>
</dbReference>
<dbReference type="EMBL" id="NMQW01000063">
    <property type="protein sequence ID" value="OXM82555.1"/>
    <property type="molecule type" value="Genomic_DNA"/>
</dbReference>
<feature type="domain" description="Transposase IS116/IS110/IS902 C-terminal" evidence="3">
    <location>
        <begin position="277"/>
        <end position="349"/>
    </location>
</feature>
<dbReference type="InterPro" id="IPR047650">
    <property type="entry name" value="Transpos_IS110"/>
</dbReference>
<evidence type="ECO:0000313" key="4">
    <source>
        <dbReference type="EMBL" id="OXM82555.1"/>
    </source>
</evidence>
<dbReference type="InterPro" id="IPR002525">
    <property type="entry name" value="Transp_IS110-like_N"/>
</dbReference>
<dbReference type="PANTHER" id="PTHR33055:SF15">
    <property type="entry name" value="TRANSPOSASE-RELATED"/>
    <property type="match status" value="1"/>
</dbReference>
<evidence type="ECO:0000256" key="1">
    <source>
        <dbReference type="SAM" id="Coils"/>
    </source>
</evidence>
<protein>
    <submittedName>
        <fullName evidence="4">IS110 family transposase</fullName>
    </submittedName>
</protein>
<dbReference type="PANTHER" id="PTHR33055">
    <property type="entry name" value="TRANSPOSASE FOR INSERTION SEQUENCE ELEMENT IS1111A"/>
    <property type="match status" value="1"/>
</dbReference>
<evidence type="ECO:0000259" key="2">
    <source>
        <dbReference type="Pfam" id="PF01548"/>
    </source>
</evidence>
<organism evidence="4 5">
    <name type="scientific">Paenibacillus rigui</name>
    <dbReference type="NCBI Taxonomy" id="554312"/>
    <lineage>
        <taxon>Bacteria</taxon>
        <taxon>Bacillati</taxon>
        <taxon>Bacillota</taxon>
        <taxon>Bacilli</taxon>
        <taxon>Bacillales</taxon>
        <taxon>Paenibacillaceae</taxon>
        <taxon>Paenibacillus</taxon>
    </lineage>
</organism>
<dbReference type="GO" id="GO:0003677">
    <property type="term" value="F:DNA binding"/>
    <property type="evidence" value="ECO:0007669"/>
    <property type="project" value="InterPro"/>
</dbReference>
<name>A0A229UGT0_9BACL</name>
<dbReference type="GO" id="GO:0004803">
    <property type="term" value="F:transposase activity"/>
    <property type="evidence" value="ECO:0007669"/>
    <property type="project" value="InterPro"/>
</dbReference>
<keyword evidence="1" id="KW-0175">Coiled coil</keyword>
<dbReference type="Proteomes" id="UP000215509">
    <property type="component" value="Unassembled WGS sequence"/>
</dbReference>
<feature type="domain" description="Transposase IS110-like N-terminal" evidence="2">
    <location>
        <begin position="12"/>
        <end position="169"/>
    </location>
</feature>
<gene>
    <name evidence="4" type="ORF">CF651_30365</name>
</gene>
<proteinExistence type="predicted"/>
<dbReference type="Pfam" id="PF02371">
    <property type="entry name" value="Transposase_20"/>
    <property type="match status" value="1"/>
</dbReference>
<accession>A0A229UGT0</accession>
<sequence length="413" mass="46991">MEEEIRLKHMFIGIDLHKNHHTAVFLNGFKRKLGMFKFDNKPSEFPKLLAEAKKYLKKGITPAFGLEDTGGYGRALAVYLVQKGQIVKEVNPALPNGVRKANPIVQKSDEWDAECVGHVLIDKFESLPDANPIDKYWVIGQLVTTRTATATDLTVLINQLHGQISHHYPSYRKFFSELDGKTALAFFEKYPSPHLLEGVTVQELKEFLLKPSNYACSLKSAEKILSMVQADGETKRNYQEDRDFIIQSHIRRIRNCKEEIEAIEGRLEVLMKDTEYKLESMHGIDLVTAAGFVAEIGDINRFSSPEKLARFAGIAPVFKGSGDKGSFKKCKQGNRTLHELFYRLACRQIGTKRGSKEPNNPFYYEYYLQKLAAGKTKTQAIICIMRKLVDVVFALMKNKSRYIKPIVQYKQTG</sequence>